<evidence type="ECO:0000313" key="4">
    <source>
        <dbReference type="EMBL" id="OGF30992.1"/>
    </source>
</evidence>
<reference evidence="4 5" key="1">
    <citation type="journal article" date="2016" name="Nat. Commun.">
        <title>Thousands of microbial genomes shed light on interconnected biogeochemical processes in an aquifer system.</title>
        <authorList>
            <person name="Anantharaman K."/>
            <person name="Brown C.T."/>
            <person name="Hug L.A."/>
            <person name="Sharon I."/>
            <person name="Castelle C.J."/>
            <person name="Probst A.J."/>
            <person name="Thomas B.C."/>
            <person name="Singh A."/>
            <person name="Wilkins M.J."/>
            <person name="Karaoz U."/>
            <person name="Brodie E.L."/>
            <person name="Williams K.H."/>
            <person name="Hubbard S.S."/>
            <person name="Banfield J.F."/>
        </authorList>
    </citation>
    <scope>NUCLEOTIDE SEQUENCE [LARGE SCALE GENOMIC DNA]</scope>
</reference>
<evidence type="ECO:0000259" key="3">
    <source>
        <dbReference type="PROSITE" id="PS51462"/>
    </source>
</evidence>
<dbReference type="Gene3D" id="3.90.79.10">
    <property type="entry name" value="Nucleoside Triphosphate Pyrophosphohydrolase"/>
    <property type="match status" value="1"/>
</dbReference>
<feature type="domain" description="Nudix hydrolase" evidence="3">
    <location>
        <begin position="24"/>
        <end position="155"/>
    </location>
</feature>
<dbReference type="InterPro" id="IPR000086">
    <property type="entry name" value="NUDIX_hydrolase_dom"/>
</dbReference>
<comment type="caution">
    <text evidence="4">The sequence shown here is derived from an EMBL/GenBank/DDBJ whole genome shotgun (WGS) entry which is preliminary data.</text>
</comment>
<organism evidence="4 5">
    <name type="scientific">Candidatus Falkowbacteria bacterium RIFOXYC2_FULL_36_12</name>
    <dbReference type="NCBI Taxonomy" id="1798002"/>
    <lineage>
        <taxon>Bacteria</taxon>
        <taxon>Candidatus Falkowiibacteriota</taxon>
    </lineage>
</organism>
<gene>
    <name evidence="4" type="ORF">A2478_00950</name>
</gene>
<dbReference type="STRING" id="1798002.A2478_00950"/>
<keyword evidence="2" id="KW-0378">Hydrolase</keyword>
<dbReference type="InterPro" id="IPR020476">
    <property type="entry name" value="Nudix_hydrolase"/>
</dbReference>
<dbReference type="EMBL" id="MFGJ01000008">
    <property type="protein sequence ID" value="OGF30992.1"/>
    <property type="molecule type" value="Genomic_DNA"/>
</dbReference>
<accession>A0A1F5SWH4</accession>
<name>A0A1F5SWH4_9BACT</name>
<dbReference type="SUPFAM" id="SSF55811">
    <property type="entry name" value="Nudix"/>
    <property type="match status" value="1"/>
</dbReference>
<dbReference type="AlphaFoldDB" id="A0A1F5SWH4"/>
<evidence type="ECO:0000313" key="5">
    <source>
        <dbReference type="Proteomes" id="UP000179001"/>
    </source>
</evidence>
<sequence length="170" mass="19819">MKLLKTITDDDISGVKFRKLDEYKERTAGRAVLFNEMGEIALLNVQKEKYHKLPGGGVEAGEEIDEALKRECKEETGCKIEIEAELGVVEEYRNEFKLHQLSKCYFARVIERKEPNFTKREKDRKFSLMFVPIEEAIKLMELDKPDSYEGKYVVLRDLVLLKEALRIITE</sequence>
<dbReference type="PRINTS" id="PR00502">
    <property type="entry name" value="NUDIXFAMILY"/>
</dbReference>
<dbReference type="GO" id="GO:0016787">
    <property type="term" value="F:hydrolase activity"/>
    <property type="evidence" value="ECO:0007669"/>
    <property type="project" value="UniProtKB-KW"/>
</dbReference>
<proteinExistence type="predicted"/>
<protein>
    <recommendedName>
        <fullName evidence="3">Nudix hydrolase domain-containing protein</fullName>
    </recommendedName>
</protein>
<dbReference type="Proteomes" id="UP000179001">
    <property type="component" value="Unassembled WGS sequence"/>
</dbReference>
<dbReference type="PROSITE" id="PS51462">
    <property type="entry name" value="NUDIX"/>
    <property type="match status" value="1"/>
</dbReference>
<dbReference type="PANTHER" id="PTHR43046">
    <property type="entry name" value="GDP-MANNOSE MANNOSYL HYDROLASE"/>
    <property type="match status" value="1"/>
</dbReference>
<comment type="cofactor">
    <cofactor evidence="1">
        <name>Mg(2+)</name>
        <dbReference type="ChEBI" id="CHEBI:18420"/>
    </cofactor>
</comment>
<dbReference type="InterPro" id="IPR015797">
    <property type="entry name" value="NUDIX_hydrolase-like_dom_sf"/>
</dbReference>
<dbReference type="PANTHER" id="PTHR43046:SF14">
    <property type="entry name" value="MUTT_NUDIX FAMILY PROTEIN"/>
    <property type="match status" value="1"/>
</dbReference>
<evidence type="ECO:0000256" key="2">
    <source>
        <dbReference type="ARBA" id="ARBA00022801"/>
    </source>
</evidence>
<dbReference type="Pfam" id="PF00293">
    <property type="entry name" value="NUDIX"/>
    <property type="match status" value="1"/>
</dbReference>
<evidence type="ECO:0000256" key="1">
    <source>
        <dbReference type="ARBA" id="ARBA00001946"/>
    </source>
</evidence>